<comment type="caution">
    <text evidence="2">The sequence shown here is derived from an EMBL/GenBank/DDBJ whole genome shotgun (WGS) entry which is preliminary data.</text>
</comment>
<name>A0A0G1RGU2_9BACT</name>
<dbReference type="AlphaFoldDB" id="A0A0G1RGU2"/>
<gene>
    <name evidence="2" type="ORF">UX78_C0010G0005</name>
</gene>
<accession>A0A0G1RGU2</accession>
<protein>
    <submittedName>
        <fullName evidence="2">Uncharacterized protein</fullName>
    </submittedName>
</protein>
<dbReference type="EMBL" id="LCNM01000010">
    <property type="protein sequence ID" value="KKU56287.1"/>
    <property type="molecule type" value="Genomic_DNA"/>
</dbReference>
<evidence type="ECO:0000256" key="1">
    <source>
        <dbReference type="SAM" id="MobiDB-lite"/>
    </source>
</evidence>
<reference evidence="2 3" key="1">
    <citation type="journal article" date="2015" name="Nature">
        <title>rRNA introns, odd ribosomes, and small enigmatic genomes across a large radiation of phyla.</title>
        <authorList>
            <person name="Brown C.T."/>
            <person name="Hug L.A."/>
            <person name="Thomas B.C."/>
            <person name="Sharon I."/>
            <person name="Castelle C.J."/>
            <person name="Singh A."/>
            <person name="Wilkins M.J."/>
            <person name="Williams K.H."/>
            <person name="Banfield J.F."/>
        </authorList>
    </citation>
    <scope>NUCLEOTIDE SEQUENCE [LARGE SCALE GENOMIC DNA]</scope>
</reference>
<dbReference type="Proteomes" id="UP000034607">
    <property type="component" value="Unassembled WGS sequence"/>
</dbReference>
<sequence>MNKILGVPVGKIPKINEQMAESNLGTVAGKERVGGENKEVGGGGGSESLKAGNNYFRLGVVAVNFVVVSRRLGENFPDGRVGGGNGAIWELAFNFLGGEGEVEMELGNKLVVVGPVKKDFFEVSDFKTAFGNPDGPGGAQGAKSEVDGGRRKPEEMGQVLLAKAILVVGEAFVQKMTPNEFDFFHGKLVYFR</sequence>
<evidence type="ECO:0000313" key="3">
    <source>
        <dbReference type="Proteomes" id="UP000034607"/>
    </source>
</evidence>
<feature type="region of interest" description="Disordered" evidence="1">
    <location>
        <begin position="131"/>
        <end position="150"/>
    </location>
</feature>
<proteinExistence type="predicted"/>
<evidence type="ECO:0000313" key="2">
    <source>
        <dbReference type="EMBL" id="KKU56287.1"/>
    </source>
</evidence>
<organism evidence="2 3">
    <name type="scientific">Candidatus Amesbacteria bacterium GW2011_GWA2_47_11</name>
    <dbReference type="NCBI Taxonomy" id="1618357"/>
    <lineage>
        <taxon>Bacteria</taxon>
        <taxon>Candidatus Amesiibacteriota</taxon>
    </lineage>
</organism>